<keyword evidence="1" id="KW-0732">Signal</keyword>
<keyword evidence="3" id="KW-1185">Reference proteome</keyword>
<feature type="chain" id="PRO_5008898253" evidence="1">
    <location>
        <begin position="20"/>
        <end position="67"/>
    </location>
</feature>
<feature type="signal peptide" evidence="1">
    <location>
        <begin position="1"/>
        <end position="19"/>
    </location>
</feature>
<organism evidence="2 3">
    <name type="scientific">Ramazzottius varieornatus</name>
    <name type="common">Water bear</name>
    <name type="synonym">Tardigrade</name>
    <dbReference type="NCBI Taxonomy" id="947166"/>
    <lineage>
        <taxon>Eukaryota</taxon>
        <taxon>Metazoa</taxon>
        <taxon>Ecdysozoa</taxon>
        <taxon>Tardigrada</taxon>
        <taxon>Eutardigrada</taxon>
        <taxon>Parachela</taxon>
        <taxon>Hypsibioidea</taxon>
        <taxon>Ramazzottiidae</taxon>
        <taxon>Ramazzottius</taxon>
    </lineage>
</organism>
<dbReference type="EMBL" id="BDGG01000003">
    <property type="protein sequence ID" value="GAU96473.1"/>
    <property type="molecule type" value="Genomic_DNA"/>
</dbReference>
<dbReference type="Proteomes" id="UP000186922">
    <property type="component" value="Unassembled WGS sequence"/>
</dbReference>
<name>A0A1D1VC63_RAMVA</name>
<dbReference type="AlphaFoldDB" id="A0A1D1VC63"/>
<accession>A0A1D1VC63</accession>
<gene>
    <name evidence="2" type="primary">RvY_07912-1</name>
    <name evidence="2" type="synonym">RvY_07912.1</name>
    <name evidence="2" type="ORF">RvY_07912</name>
</gene>
<evidence type="ECO:0000256" key="1">
    <source>
        <dbReference type="SAM" id="SignalP"/>
    </source>
</evidence>
<sequence length="67" mass="7871">MTVPHFGFAVTLFCGTALAIEQSFFPHDNYFSEKRSQHLIIKESHKKQVENYHNVYVLVPWMENEGE</sequence>
<comment type="caution">
    <text evidence="2">The sequence shown here is derived from an EMBL/GenBank/DDBJ whole genome shotgun (WGS) entry which is preliminary data.</text>
</comment>
<protein>
    <submittedName>
        <fullName evidence="2">Uncharacterized protein</fullName>
    </submittedName>
</protein>
<evidence type="ECO:0000313" key="3">
    <source>
        <dbReference type="Proteomes" id="UP000186922"/>
    </source>
</evidence>
<evidence type="ECO:0000313" key="2">
    <source>
        <dbReference type="EMBL" id="GAU96473.1"/>
    </source>
</evidence>
<proteinExistence type="predicted"/>
<reference evidence="2 3" key="1">
    <citation type="journal article" date="2016" name="Nat. Commun.">
        <title>Extremotolerant tardigrade genome and improved radiotolerance of human cultured cells by tardigrade-unique protein.</title>
        <authorList>
            <person name="Hashimoto T."/>
            <person name="Horikawa D.D."/>
            <person name="Saito Y."/>
            <person name="Kuwahara H."/>
            <person name="Kozuka-Hata H."/>
            <person name="Shin-I T."/>
            <person name="Minakuchi Y."/>
            <person name="Ohishi K."/>
            <person name="Motoyama A."/>
            <person name="Aizu T."/>
            <person name="Enomoto A."/>
            <person name="Kondo K."/>
            <person name="Tanaka S."/>
            <person name="Hara Y."/>
            <person name="Koshikawa S."/>
            <person name="Sagara H."/>
            <person name="Miura T."/>
            <person name="Yokobori S."/>
            <person name="Miyagawa K."/>
            <person name="Suzuki Y."/>
            <person name="Kubo T."/>
            <person name="Oyama M."/>
            <person name="Kohara Y."/>
            <person name="Fujiyama A."/>
            <person name="Arakawa K."/>
            <person name="Katayama T."/>
            <person name="Toyoda A."/>
            <person name="Kunieda T."/>
        </authorList>
    </citation>
    <scope>NUCLEOTIDE SEQUENCE [LARGE SCALE GENOMIC DNA]</scope>
    <source>
        <strain evidence="2 3">YOKOZUNA-1</strain>
    </source>
</reference>